<evidence type="ECO:0000313" key="3">
    <source>
        <dbReference type="Proteomes" id="UP001370490"/>
    </source>
</evidence>
<dbReference type="InterPro" id="IPR040381">
    <property type="entry name" value="At4g14450-like"/>
</dbReference>
<comment type="caution">
    <text evidence="2">The sequence shown here is derived from an EMBL/GenBank/DDBJ whole genome shotgun (WGS) entry which is preliminary data.</text>
</comment>
<sequence>MSLVDYASSDDEGEEREDRKQDERDELRESPKRNSPLPPPPRTQQASLPCNRITMSSSKQQPEKSTTMSVPSPEKLPDASLLLNSPTISSQVGGTYDHYSRVATAKAENASQKRELNRVDSLRHSKVPRGMLPHSRNVPDTVGDLLLPPQLKGRSNVVTEDLGKLFVKNHANRSSN</sequence>
<proteinExistence type="predicted"/>
<organism evidence="2 3">
    <name type="scientific">Dillenia turbinata</name>
    <dbReference type="NCBI Taxonomy" id="194707"/>
    <lineage>
        <taxon>Eukaryota</taxon>
        <taxon>Viridiplantae</taxon>
        <taxon>Streptophyta</taxon>
        <taxon>Embryophyta</taxon>
        <taxon>Tracheophyta</taxon>
        <taxon>Spermatophyta</taxon>
        <taxon>Magnoliopsida</taxon>
        <taxon>eudicotyledons</taxon>
        <taxon>Gunneridae</taxon>
        <taxon>Pentapetalae</taxon>
        <taxon>Dilleniales</taxon>
        <taxon>Dilleniaceae</taxon>
        <taxon>Dillenia</taxon>
    </lineage>
</organism>
<gene>
    <name evidence="2" type="ORF">RJ641_005018</name>
</gene>
<dbReference type="PANTHER" id="PTHR33912">
    <property type="entry name" value="OS01G0939400 PROTEIN"/>
    <property type="match status" value="1"/>
</dbReference>
<dbReference type="AlphaFoldDB" id="A0AAN8VJH0"/>
<dbReference type="Proteomes" id="UP001370490">
    <property type="component" value="Unassembled WGS sequence"/>
</dbReference>
<dbReference type="PANTHER" id="PTHR33912:SF3">
    <property type="entry name" value="OS01G0939400 PROTEIN"/>
    <property type="match status" value="1"/>
</dbReference>
<name>A0AAN8VJH0_9MAGN</name>
<feature type="compositionally biased region" description="Basic and acidic residues" evidence="1">
    <location>
        <begin position="16"/>
        <end position="32"/>
    </location>
</feature>
<evidence type="ECO:0000256" key="1">
    <source>
        <dbReference type="SAM" id="MobiDB-lite"/>
    </source>
</evidence>
<keyword evidence="3" id="KW-1185">Reference proteome</keyword>
<accession>A0AAN8VJH0</accession>
<feature type="compositionally biased region" description="Basic and acidic residues" evidence="1">
    <location>
        <begin position="111"/>
        <end position="123"/>
    </location>
</feature>
<evidence type="ECO:0000313" key="2">
    <source>
        <dbReference type="EMBL" id="KAK6928813.1"/>
    </source>
</evidence>
<reference evidence="2 3" key="1">
    <citation type="submission" date="2023-12" db="EMBL/GenBank/DDBJ databases">
        <title>A high-quality genome assembly for Dillenia turbinata (Dilleniales).</title>
        <authorList>
            <person name="Chanderbali A."/>
        </authorList>
    </citation>
    <scope>NUCLEOTIDE SEQUENCE [LARGE SCALE GENOMIC DNA]</scope>
    <source>
        <strain evidence="2">LSX21</strain>
        <tissue evidence="2">Leaf</tissue>
    </source>
</reference>
<feature type="compositionally biased region" description="Polar residues" evidence="1">
    <location>
        <begin position="82"/>
        <end position="93"/>
    </location>
</feature>
<feature type="region of interest" description="Disordered" evidence="1">
    <location>
        <begin position="1"/>
        <end position="147"/>
    </location>
</feature>
<feature type="compositionally biased region" description="Polar residues" evidence="1">
    <location>
        <begin position="43"/>
        <end position="70"/>
    </location>
</feature>
<protein>
    <submittedName>
        <fullName evidence="2">Uncharacterized protein</fullName>
    </submittedName>
</protein>
<dbReference type="EMBL" id="JBAMMX010000013">
    <property type="protein sequence ID" value="KAK6928813.1"/>
    <property type="molecule type" value="Genomic_DNA"/>
</dbReference>